<name>A0AAV2IMP7_LYMST</name>
<dbReference type="EMBL" id="CAXITT010000889">
    <property type="protein sequence ID" value="CAL1546982.1"/>
    <property type="molecule type" value="Genomic_DNA"/>
</dbReference>
<evidence type="ECO:0000256" key="1">
    <source>
        <dbReference type="ARBA" id="ARBA00022536"/>
    </source>
</evidence>
<dbReference type="Proteomes" id="UP001497497">
    <property type="component" value="Unassembled WGS sequence"/>
</dbReference>
<evidence type="ECO:0000313" key="3">
    <source>
        <dbReference type="Proteomes" id="UP001497497"/>
    </source>
</evidence>
<reference evidence="2 3" key="1">
    <citation type="submission" date="2024-04" db="EMBL/GenBank/DDBJ databases">
        <authorList>
            <consortium name="Genoscope - CEA"/>
            <person name="William W."/>
        </authorList>
    </citation>
    <scope>NUCLEOTIDE SEQUENCE [LARGE SCALE GENOMIC DNA]</scope>
</reference>
<dbReference type="GO" id="GO:0005044">
    <property type="term" value="F:scavenger receptor activity"/>
    <property type="evidence" value="ECO:0007669"/>
    <property type="project" value="InterPro"/>
</dbReference>
<feature type="non-terminal residue" evidence="2">
    <location>
        <position position="1"/>
    </location>
</feature>
<protein>
    <submittedName>
        <fullName evidence="2">Uncharacterized protein</fullName>
    </submittedName>
</protein>
<dbReference type="Gene3D" id="2.170.300.10">
    <property type="entry name" value="Tie2 ligand-binding domain superfamily"/>
    <property type="match status" value="1"/>
</dbReference>
<evidence type="ECO:0000313" key="2">
    <source>
        <dbReference type="EMBL" id="CAL1546982.1"/>
    </source>
</evidence>
<accession>A0AAV2IMP7</accession>
<organism evidence="2 3">
    <name type="scientific">Lymnaea stagnalis</name>
    <name type="common">Great pond snail</name>
    <name type="synonym">Helix stagnalis</name>
    <dbReference type="NCBI Taxonomy" id="6523"/>
    <lineage>
        <taxon>Eukaryota</taxon>
        <taxon>Metazoa</taxon>
        <taxon>Spiralia</taxon>
        <taxon>Lophotrochozoa</taxon>
        <taxon>Mollusca</taxon>
        <taxon>Gastropoda</taxon>
        <taxon>Heterobranchia</taxon>
        <taxon>Euthyneura</taxon>
        <taxon>Panpulmonata</taxon>
        <taxon>Hygrophila</taxon>
        <taxon>Lymnaeoidea</taxon>
        <taxon>Lymnaeidae</taxon>
        <taxon>Lymnaea</taxon>
    </lineage>
</organism>
<gene>
    <name evidence="2" type="ORF">GSLYS_00020359001</name>
</gene>
<keyword evidence="1" id="KW-0245">EGF-like domain</keyword>
<sequence length="145" mass="16035">NNDNSELEVYSVTFKNSETKNAIRKIQISSASSTTVLSLCEVEAYGECPPRKWGLQCKDSCPAECTDTCDKDTGSCRYCYGYRNPPYCTTGCTSGKYGRNCAISCPANCDYSGCDPFTGNCKMCNSGYQGDFCENGTTFYLYFYI</sequence>
<feature type="non-terminal residue" evidence="2">
    <location>
        <position position="145"/>
    </location>
</feature>
<proteinExistence type="predicted"/>
<dbReference type="AlphaFoldDB" id="A0AAV2IMP7"/>
<dbReference type="PANTHER" id="PTHR24043">
    <property type="entry name" value="SCAVENGER RECEPTOR CLASS F"/>
    <property type="match status" value="1"/>
</dbReference>
<keyword evidence="3" id="KW-1185">Reference proteome</keyword>
<dbReference type="PANTHER" id="PTHR24043:SF8">
    <property type="entry name" value="EGF-LIKE DOMAIN-CONTAINING PROTEIN"/>
    <property type="match status" value="1"/>
</dbReference>
<comment type="caution">
    <text evidence="2">The sequence shown here is derived from an EMBL/GenBank/DDBJ whole genome shotgun (WGS) entry which is preliminary data.</text>
</comment>
<dbReference type="InterPro" id="IPR042635">
    <property type="entry name" value="MEGF10/SREC1/2-like"/>
</dbReference>